<evidence type="ECO:0000256" key="2">
    <source>
        <dbReference type="ARBA" id="ARBA00022448"/>
    </source>
</evidence>
<comment type="subcellular location">
    <subcellularLocation>
        <location evidence="1">Membrane</location>
        <topology evidence="1">Multi-pass membrane protein</topology>
    </subcellularLocation>
</comment>
<feature type="transmembrane region" description="Helical" evidence="6">
    <location>
        <begin position="438"/>
        <end position="459"/>
    </location>
</feature>
<proteinExistence type="predicted"/>
<keyword evidence="3 6" id="KW-0812">Transmembrane</keyword>
<dbReference type="PANTHER" id="PTHR43791">
    <property type="entry name" value="PERMEASE-RELATED"/>
    <property type="match status" value="1"/>
</dbReference>
<protein>
    <submittedName>
        <fullName evidence="7">MFS general substrate transporter</fullName>
    </submittedName>
</protein>
<dbReference type="Proteomes" id="UP000623467">
    <property type="component" value="Unassembled WGS sequence"/>
</dbReference>
<dbReference type="GO" id="GO:0022857">
    <property type="term" value="F:transmembrane transporter activity"/>
    <property type="evidence" value="ECO:0007669"/>
    <property type="project" value="InterPro"/>
</dbReference>
<evidence type="ECO:0000256" key="3">
    <source>
        <dbReference type="ARBA" id="ARBA00022692"/>
    </source>
</evidence>
<dbReference type="PANTHER" id="PTHR43791:SF38">
    <property type="entry name" value="MAJOR FACILITATOR SUPERFAMILY (MFS) PROFILE DOMAIN-CONTAINING PROTEIN"/>
    <property type="match status" value="1"/>
</dbReference>
<feature type="transmembrane region" description="Helical" evidence="6">
    <location>
        <begin position="185"/>
        <end position="204"/>
    </location>
</feature>
<dbReference type="OrthoDB" id="3639251at2759"/>
<dbReference type="Gene3D" id="1.20.1250.20">
    <property type="entry name" value="MFS general substrate transporter like domains"/>
    <property type="match status" value="2"/>
</dbReference>
<dbReference type="EMBL" id="JACAZH010000005">
    <property type="protein sequence ID" value="KAF7367990.1"/>
    <property type="molecule type" value="Genomic_DNA"/>
</dbReference>
<dbReference type="GO" id="GO:0016020">
    <property type="term" value="C:membrane"/>
    <property type="evidence" value="ECO:0007669"/>
    <property type="project" value="UniProtKB-SubCell"/>
</dbReference>
<dbReference type="Pfam" id="PF07690">
    <property type="entry name" value="MFS_1"/>
    <property type="match status" value="1"/>
</dbReference>
<feature type="transmembrane region" description="Helical" evidence="6">
    <location>
        <begin position="376"/>
        <end position="398"/>
    </location>
</feature>
<reference evidence="7" key="1">
    <citation type="submission" date="2020-05" db="EMBL/GenBank/DDBJ databases">
        <title>Mycena genomes resolve the evolution of fungal bioluminescence.</title>
        <authorList>
            <person name="Tsai I.J."/>
        </authorList>
    </citation>
    <scope>NUCLEOTIDE SEQUENCE</scope>
    <source>
        <strain evidence="7">160909Yilan</strain>
    </source>
</reference>
<feature type="transmembrane region" description="Helical" evidence="6">
    <location>
        <begin position="131"/>
        <end position="150"/>
    </location>
</feature>
<evidence type="ECO:0000256" key="5">
    <source>
        <dbReference type="ARBA" id="ARBA00023136"/>
    </source>
</evidence>
<evidence type="ECO:0000256" key="6">
    <source>
        <dbReference type="SAM" id="Phobius"/>
    </source>
</evidence>
<dbReference type="FunFam" id="1.20.1250.20:FF:000394">
    <property type="entry name" value="MFS general substrate transporter"/>
    <property type="match status" value="1"/>
</dbReference>
<keyword evidence="2" id="KW-0813">Transport</keyword>
<keyword evidence="8" id="KW-1185">Reference proteome</keyword>
<gene>
    <name evidence="7" type="ORF">MSAN_00864700</name>
</gene>
<accession>A0A8H7DB62</accession>
<feature type="transmembrane region" description="Helical" evidence="6">
    <location>
        <begin position="288"/>
        <end position="309"/>
    </location>
</feature>
<feature type="transmembrane region" description="Helical" evidence="6">
    <location>
        <begin position="353"/>
        <end position="370"/>
    </location>
</feature>
<evidence type="ECO:0000313" key="8">
    <source>
        <dbReference type="Proteomes" id="UP000623467"/>
    </source>
</evidence>
<name>A0A8H7DB62_9AGAR</name>
<comment type="caution">
    <text evidence="7">The sequence shown here is derived from an EMBL/GenBank/DDBJ whole genome shotgun (WGS) entry which is preliminary data.</text>
</comment>
<dbReference type="SUPFAM" id="SSF103473">
    <property type="entry name" value="MFS general substrate transporter"/>
    <property type="match status" value="1"/>
</dbReference>
<feature type="transmembrane region" description="Helical" evidence="6">
    <location>
        <begin position="100"/>
        <end position="122"/>
    </location>
</feature>
<dbReference type="AlphaFoldDB" id="A0A8H7DB62"/>
<dbReference type="InterPro" id="IPR011701">
    <property type="entry name" value="MFS"/>
</dbReference>
<keyword evidence="4 6" id="KW-1133">Transmembrane helix</keyword>
<evidence type="ECO:0000256" key="1">
    <source>
        <dbReference type="ARBA" id="ARBA00004141"/>
    </source>
</evidence>
<organism evidence="7 8">
    <name type="scientific">Mycena sanguinolenta</name>
    <dbReference type="NCBI Taxonomy" id="230812"/>
    <lineage>
        <taxon>Eukaryota</taxon>
        <taxon>Fungi</taxon>
        <taxon>Dikarya</taxon>
        <taxon>Basidiomycota</taxon>
        <taxon>Agaricomycotina</taxon>
        <taxon>Agaricomycetes</taxon>
        <taxon>Agaricomycetidae</taxon>
        <taxon>Agaricales</taxon>
        <taxon>Marasmiineae</taxon>
        <taxon>Mycenaceae</taxon>
        <taxon>Mycena</taxon>
    </lineage>
</organism>
<feature type="transmembrane region" description="Helical" evidence="6">
    <location>
        <begin position="321"/>
        <end position="341"/>
    </location>
</feature>
<feature type="transmembrane region" description="Helical" evidence="6">
    <location>
        <begin position="216"/>
        <end position="238"/>
    </location>
</feature>
<sequence length="493" mass="54436">MTDSKSPTTSEYNDKFGATDVRIEHGPTANQDEVVYYVEGERRVYVPGSAEERTLVRKIDLHMFTCVSVLYLLNYLDRQNIGNAKVGGMATDLELSSSDYSVALLVFFPAYLIGQIPSNLILGKSRVRPSLYLPAITLVWGLIATLVSQVKTKQQLIDLASFAVYSSCFRVGIGKRNWQKRMAYFYSAAILSGAFGGLLAGGVITGLEGKMGIRGWRWLFIIEGALTMFFSIIVVFILPNWPATTKWLSQEEKALAAARIKADRLGTAEQKMSPVKATLAALADWRTYLFTFMYMMVVGAGTITYFVPTLTSNLGWTGNKAQYMTVPIYGVTLVLELIIAYSSDRFNERPFHIAAPACLAGLMYALSIGIKNHTAQYVFLCFGLGGTWGALPIVLAWTPNVITHPNEKRAVSQAFVNMVANLSSIYGAYLWPSNDAPRYVMGLATTSAFCFACAISAILGKYLTAKYPYTFDFEKWGVEAESDEVMINEKADA</sequence>
<evidence type="ECO:0000313" key="7">
    <source>
        <dbReference type="EMBL" id="KAF7367990.1"/>
    </source>
</evidence>
<evidence type="ECO:0000256" key="4">
    <source>
        <dbReference type="ARBA" id="ARBA00022989"/>
    </source>
</evidence>
<dbReference type="InterPro" id="IPR036259">
    <property type="entry name" value="MFS_trans_sf"/>
</dbReference>
<keyword evidence="5 6" id="KW-0472">Membrane</keyword>